<proteinExistence type="predicted"/>
<accession>A0A9D2EAV0</accession>
<comment type="caution">
    <text evidence="1">The sequence shown here is derived from an EMBL/GenBank/DDBJ whole genome shotgun (WGS) entry which is preliminary data.</text>
</comment>
<gene>
    <name evidence="1" type="ORF">H9814_10485</name>
</gene>
<dbReference type="AlphaFoldDB" id="A0A9D2EAV0"/>
<organism evidence="1 2">
    <name type="scientific">Candidatus Bacteroides merdigallinarum</name>
    <dbReference type="NCBI Taxonomy" id="2838473"/>
    <lineage>
        <taxon>Bacteria</taxon>
        <taxon>Pseudomonadati</taxon>
        <taxon>Bacteroidota</taxon>
        <taxon>Bacteroidia</taxon>
        <taxon>Bacteroidales</taxon>
        <taxon>Bacteroidaceae</taxon>
        <taxon>Bacteroides</taxon>
    </lineage>
</organism>
<reference evidence="1" key="2">
    <citation type="submission" date="2021-04" db="EMBL/GenBank/DDBJ databases">
        <authorList>
            <person name="Gilroy R."/>
        </authorList>
    </citation>
    <scope>NUCLEOTIDE SEQUENCE</scope>
    <source>
        <strain evidence="1">ChiHjej9B8-1298</strain>
    </source>
</reference>
<reference evidence="1" key="1">
    <citation type="journal article" date="2021" name="PeerJ">
        <title>Extensive microbial diversity within the chicken gut microbiome revealed by metagenomics and culture.</title>
        <authorList>
            <person name="Gilroy R."/>
            <person name="Ravi A."/>
            <person name="Getino M."/>
            <person name="Pursley I."/>
            <person name="Horton D.L."/>
            <person name="Alikhan N.F."/>
            <person name="Baker D."/>
            <person name="Gharbi K."/>
            <person name="Hall N."/>
            <person name="Watson M."/>
            <person name="Adriaenssens E.M."/>
            <person name="Foster-Nyarko E."/>
            <person name="Jarju S."/>
            <person name="Secka A."/>
            <person name="Antonio M."/>
            <person name="Oren A."/>
            <person name="Chaudhuri R.R."/>
            <person name="La Ragione R."/>
            <person name="Hildebrand F."/>
            <person name="Pallen M.J."/>
        </authorList>
    </citation>
    <scope>NUCLEOTIDE SEQUENCE</scope>
    <source>
        <strain evidence="1">ChiHjej9B8-1298</strain>
    </source>
</reference>
<evidence type="ECO:0000313" key="2">
    <source>
        <dbReference type="Proteomes" id="UP000824028"/>
    </source>
</evidence>
<sequence length="97" mass="11080">MNTLNLNAELFRELSYIADDESSMKKVLKYVKKLAAKQYKTPAPTVSVASEDTEPYRPKTKAELIDDLNEVCEEIKLIRAGKLKGRPAEDFKHELHD</sequence>
<dbReference type="Proteomes" id="UP000824028">
    <property type="component" value="Unassembled WGS sequence"/>
</dbReference>
<evidence type="ECO:0000313" key="1">
    <source>
        <dbReference type="EMBL" id="HIZ33941.1"/>
    </source>
</evidence>
<dbReference type="EMBL" id="DXBX01000084">
    <property type="protein sequence ID" value="HIZ33941.1"/>
    <property type="molecule type" value="Genomic_DNA"/>
</dbReference>
<name>A0A9D2EAV0_9BACE</name>
<protein>
    <submittedName>
        <fullName evidence="1">Uncharacterized protein</fullName>
    </submittedName>
</protein>